<protein>
    <recommendedName>
        <fullName evidence="3">DUF7344 domain-containing protein</fullName>
    </recommendedName>
</protein>
<evidence type="ECO:0000256" key="2">
    <source>
        <dbReference type="SAM" id="Phobius"/>
    </source>
</evidence>
<feature type="domain" description="DUF7344" evidence="3">
    <location>
        <begin position="79"/>
        <end position="157"/>
    </location>
</feature>
<dbReference type="OrthoDB" id="331021at2157"/>
<comment type="caution">
    <text evidence="4">The sequence shown here is derived from an EMBL/GenBank/DDBJ whole genome shotgun (WGS) entry which is preliminary data.</text>
</comment>
<evidence type="ECO:0000313" key="5">
    <source>
        <dbReference type="Proteomes" id="UP000705823"/>
    </source>
</evidence>
<dbReference type="RefSeq" id="WP_142980363.1">
    <property type="nucleotide sequence ID" value="NZ_RKLU01000005.1"/>
</dbReference>
<dbReference type="EMBL" id="RKLU01000005">
    <property type="protein sequence ID" value="TQQ79327.1"/>
    <property type="molecule type" value="Genomic_DNA"/>
</dbReference>
<name>A0A8J8PAF5_9EURY</name>
<dbReference type="Proteomes" id="UP000705823">
    <property type="component" value="Unassembled WGS sequence"/>
</dbReference>
<feature type="transmembrane region" description="Helical" evidence="2">
    <location>
        <begin position="214"/>
        <end position="232"/>
    </location>
</feature>
<keyword evidence="2" id="KW-0812">Transmembrane</keyword>
<evidence type="ECO:0000256" key="1">
    <source>
        <dbReference type="SAM" id="MobiDB-lite"/>
    </source>
</evidence>
<reference evidence="4" key="1">
    <citation type="submission" date="2019-02" db="EMBL/GenBank/DDBJ databases">
        <title>Halonotius sp. a new haloarchaeum isolated from saline soil.</title>
        <authorList>
            <person name="Duran-Viseras A."/>
            <person name="Sanchez-Porro C."/>
            <person name="Ventosa A."/>
        </authorList>
    </citation>
    <scope>NUCLEOTIDE SEQUENCE</scope>
    <source>
        <strain evidence="4">F15B</strain>
    </source>
</reference>
<accession>A0A8J8PAF5</accession>
<dbReference type="AlphaFoldDB" id="A0A8J8PAF5"/>
<keyword evidence="2" id="KW-0472">Membrane</keyword>
<feature type="compositionally biased region" description="Polar residues" evidence="1">
    <location>
        <begin position="30"/>
        <end position="44"/>
    </location>
</feature>
<evidence type="ECO:0000313" key="4">
    <source>
        <dbReference type="EMBL" id="TQQ79327.1"/>
    </source>
</evidence>
<gene>
    <name evidence="4" type="ORF">EGH24_11900</name>
</gene>
<evidence type="ECO:0000259" key="3">
    <source>
        <dbReference type="Pfam" id="PF24035"/>
    </source>
</evidence>
<dbReference type="Pfam" id="PF24035">
    <property type="entry name" value="DUF7344"/>
    <property type="match status" value="1"/>
</dbReference>
<sequence>MPQSETGTDTAEPVTDHDAQAATDADTDGSSENGSVVPWTSITKPTDDTETLAAMTAASAAEPGADDMADASLPLDQVFAVLKNERRRRVLGMLKQTDDKLSLSDLAERIAALENDKPIEQLTSSERKCVYVGLYQCHLPKMDSMDVIEFNKSRGTVARAANTDAVYDYLETAAPGAEPDWYRYSTILSVGGAAALGTALLVDPMTPLPVIDGTVGCLVIVFVAYGLGAFVWTHRAD</sequence>
<dbReference type="InterPro" id="IPR055768">
    <property type="entry name" value="DUF7344"/>
</dbReference>
<feature type="region of interest" description="Disordered" evidence="1">
    <location>
        <begin position="1"/>
        <end position="47"/>
    </location>
</feature>
<organism evidence="4 5">
    <name type="scientific">Halonotius terrestris</name>
    <dbReference type="NCBI Taxonomy" id="2487750"/>
    <lineage>
        <taxon>Archaea</taxon>
        <taxon>Methanobacteriati</taxon>
        <taxon>Methanobacteriota</taxon>
        <taxon>Stenosarchaea group</taxon>
        <taxon>Halobacteria</taxon>
        <taxon>Halobacteriales</taxon>
        <taxon>Haloferacaceae</taxon>
        <taxon>Halonotius</taxon>
    </lineage>
</organism>
<keyword evidence="5" id="KW-1185">Reference proteome</keyword>
<keyword evidence="2" id="KW-1133">Transmembrane helix</keyword>
<proteinExistence type="predicted"/>